<keyword evidence="11 12" id="KW-0143">Chaperone</keyword>
<dbReference type="GO" id="GO:0045039">
    <property type="term" value="P:protein insertion into mitochondrial inner membrane"/>
    <property type="evidence" value="ECO:0007669"/>
    <property type="project" value="UniProtKB-ARBA"/>
</dbReference>
<comment type="subunit">
    <text evidence="12">Heterohexamer.</text>
</comment>
<dbReference type="FunFam" id="1.10.287.810:FF:000001">
    <property type="entry name" value="mitochondrial import inner membrane translocase subunit TIM13"/>
    <property type="match status" value="1"/>
</dbReference>
<keyword evidence="5 12" id="KW-0472">Membrane</keyword>
<evidence type="ECO:0000313" key="15">
    <source>
        <dbReference type="Proteomes" id="UP000053593"/>
    </source>
</evidence>
<keyword evidence="10 12" id="KW-1015">Disulfide bond</keyword>
<evidence type="ECO:0000256" key="12">
    <source>
        <dbReference type="RuleBase" id="RU367043"/>
    </source>
</evidence>
<dbReference type="EMBL" id="KN834765">
    <property type="protein sequence ID" value="KIK63211.1"/>
    <property type="molecule type" value="Genomic_DNA"/>
</dbReference>
<dbReference type="HOGENOM" id="CLU_141397_0_1_1"/>
<dbReference type="InterPro" id="IPR004217">
    <property type="entry name" value="Tim10-like"/>
</dbReference>
<evidence type="ECO:0000313" key="14">
    <source>
        <dbReference type="EMBL" id="KIK63211.1"/>
    </source>
</evidence>
<keyword evidence="8 12" id="KW-0811">Translocation</keyword>
<keyword evidence="15" id="KW-1185">Reference proteome</keyword>
<feature type="domain" description="Tim10-like" evidence="13">
    <location>
        <begin position="29"/>
        <end position="89"/>
    </location>
</feature>
<dbReference type="AlphaFoldDB" id="A0A0D0C4Z1"/>
<dbReference type="OrthoDB" id="7813104at2759"/>
<keyword evidence="4" id="KW-0479">Metal-binding</keyword>
<sequence>MSDFFKNPLSSSSMGKHYAAARKQALMEQVRSELAQANAQQLMNNMNERCFKACVTRPGDSLSSSEQTCLTRCLDRFMETFNIVSKTYVARIARERSESESTPIS</sequence>
<evidence type="ECO:0000256" key="2">
    <source>
        <dbReference type="ARBA" id="ARBA00006720"/>
    </source>
</evidence>
<dbReference type="Proteomes" id="UP000053593">
    <property type="component" value="Unassembled WGS sequence"/>
</dbReference>
<dbReference type="Pfam" id="PF02953">
    <property type="entry name" value="zf-Tim10_DDP"/>
    <property type="match status" value="1"/>
</dbReference>
<comment type="similarity">
    <text evidence="2 12">Belongs to the small Tim family.</text>
</comment>
<evidence type="ECO:0000256" key="4">
    <source>
        <dbReference type="ARBA" id="ARBA00022723"/>
    </source>
</evidence>
<proteinExistence type="inferred from homology"/>
<dbReference type="GO" id="GO:0042719">
    <property type="term" value="C:mitochondrial intermembrane space chaperone complex"/>
    <property type="evidence" value="ECO:0007669"/>
    <property type="project" value="UniProtKB-ARBA"/>
</dbReference>
<evidence type="ECO:0000256" key="3">
    <source>
        <dbReference type="ARBA" id="ARBA00022448"/>
    </source>
</evidence>
<evidence type="ECO:0000259" key="13">
    <source>
        <dbReference type="Pfam" id="PF02953"/>
    </source>
</evidence>
<name>A0A0D0C4Z1_9AGAR</name>
<evidence type="ECO:0000256" key="10">
    <source>
        <dbReference type="ARBA" id="ARBA00023157"/>
    </source>
</evidence>
<comment type="function">
    <text evidence="12">Mitochondrial intermembrane chaperone that participates in the import and insertion of some multi-pass transmembrane proteins into the mitochondrial inner membrane. Also required for the transfer of beta-barrel precursors from the TOM complex to the sorting and assembly machinery (SAM complex) of the outer membrane. Acts as a chaperone-like protein that protects the hydrophobic precursors from aggregation and guide them through the mitochondrial intermembrane space.</text>
</comment>
<keyword evidence="7 12" id="KW-0653">Protein transport</keyword>
<evidence type="ECO:0000256" key="5">
    <source>
        <dbReference type="ARBA" id="ARBA00022792"/>
    </source>
</evidence>
<gene>
    <name evidence="14" type="ORF">GYMLUDRAFT_223164</name>
</gene>
<keyword evidence="9 12" id="KW-0496">Mitochondrion</keyword>
<evidence type="ECO:0000256" key="7">
    <source>
        <dbReference type="ARBA" id="ARBA00022927"/>
    </source>
</evidence>
<evidence type="ECO:0000256" key="6">
    <source>
        <dbReference type="ARBA" id="ARBA00022833"/>
    </source>
</evidence>
<protein>
    <recommendedName>
        <fullName evidence="12">Mitochondrial import inner membrane translocase subunit</fullName>
    </recommendedName>
</protein>
<dbReference type="SUPFAM" id="SSF144122">
    <property type="entry name" value="Tim10-like"/>
    <property type="match status" value="1"/>
</dbReference>
<keyword evidence="6" id="KW-0862">Zinc</keyword>
<dbReference type="GO" id="GO:0005743">
    <property type="term" value="C:mitochondrial inner membrane"/>
    <property type="evidence" value="ECO:0007669"/>
    <property type="project" value="UniProtKB-SubCell"/>
</dbReference>
<reference evidence="14 15" key="1">
    <citation type="submission" date="2014-04" db="EMBL/GenBank/DDBJ databases">
        <title>Evolutionary Origins and Diversification of the Mycorrhizal Mutualists.</title>
        <authorList>
            <consortium name="DOE Joint Genome Institute"/>
            <consortium name="Mycorrhizal Genomics Consortium"/>
            <person name="Kohler A."/>
            <person name="Kuo A."/>
            <person name="Nagy L.G."/>
            <person name="Floudas D."/>
            <person name="Copeland A."/>
            <person name="Barry K.W."/>
            <person name="Cichocki N."/>
            <person name="Veneault-Fourrey C."/>
            <person name="LaButti K."/>
            <person name="Lindquist E.A."/>
            <person name="Lipzen A."/>
            <person name="Lundell T."/>
            <person name="Morin E."/>
            <person name="Murat C."/>
            <person name="Riley R."/>
            <person name="Ohm R."/>
            <person name="Sun H."/>
            <person name="Tunlid A."/>
            <person name="Henrissat B."/>
            <person name="Grigoriev I.V."/>
            <person name="Hibbett D.S."/>
            <person name="Martin F."/>
        </authorList>
    </citation>
    <scope>NUCLEOTIDE SEQUENCE [LARGE SCALE GENOMIC DNA]</scope>
    <source>
        <strain evidence="14 15">FD-317 M1</strain>
    </source>
</reference>
<dbReference type="InterPro" id="IPR035427">
    <property type="entry name" value="Tim10-like_dom_sf"/>
</dbReference>
<keyword evidence="5 12" id="KW-0999">Mitochondrion inner membrane</keyword>
<keyword evidence="3 12" id="KW-0813">Transport</keyword>
<dbReference type="Gene3D" id="1.10.287.810">
    <property type="entry name" value="Mitochondrial import inner membrane translocase subunit tim13 like domains"/>
    <property type="match status" value="1"/>
</dbReference>
<comment type="domain">
    <text evidence="12">The twin CX3C motif contains 4 conserved Cys residues that form 2 disulfide bonds in the mitochondrial intermembrane space.</text>
</comment>
<accession>A0A0D0C4Z1</accession>
<evidence type="ECO:0000256" key="8">
    <source>
        <dbReference type="ARBA" id="ARBA00023010"/>
    </source>
</evidence>
<comment type="subcellular location">
    <subcellularLocation>
        <location evidence="1 12">Mitochondrion inner membrane</location>
        <topology evidence="1 12">Peripheral membrane protein</topology>
        <orientation evidence="1 12">Intermembrane side</orientation>
    </subcellularLocation>
</comment>
<evidence type="ECO:0000256" key="9">
    <source>
        <dbReference type="ARBA" id="ARBA00023128"/>
    </source>
</evidence>
<organism evidence="14 15">
    <name type="scientific">Collybiopsis luxurians FD-317 M1</name>
    <dbReference type="NCBI Taxonomy" id="944289"/>
    <lineage>
        <taxon>Eukaryota</taxon>
        <taxon>Fungi</taxon>
        <taxon>Dikarya</taxon>
        <taxon>Basidiomycota</taxon>
        <taxon>Agaricomycotina</taxon>
        <taxon>Agaricomycetes</taxon>
        <taxon>Agaricomycetidae</taxon>
        <taxon>Agaricales</taxon>
        <taxon>Marasmiineae</taxon>
        <taxon>Omphalotaceae</taxon>
        <taxon>Collybiopsis</taxon>
        <taxon>Collybiopsis luxurians</taxon>
    </lineage>
</organism>
<dbReference type="GO" id="GO:0046872">
    <property type="term" value="F:metal ion binding"/>
    <property type="evidence" value="ECO:0007669"/>
    <property type="project" value="UniProtKB-KW"/>
</dbReference>
<dbReference type="GO" id="GO:0015031">
    <property type="term" value="P:protein transport"/>
    <property type="evidence" value="ECO:0007669"/>
    <property type="project" value="UniProtKB-KW"/>
</dbReference>
<evidence type="ECO:0000256" key="1">
    <source>
        <dbReference type="ARBA" id="ARBA00004137"/>
    </source>
</evidence>
<evidence type="ECO:0000256" key="11">
    <source>
        <dbReference type="ARBA" id="ARBA00023186"/>
    </source>
</evidence>